<reference evidence="1 2" key="1">
    <citation type="submission" date="2023-03" db="EMBL/GenBank/DDBJ databases">
        <title>Complete genome of Arcanobacterium canis strain DSM 25104 isolated in 2010 from a canine otitis externa in Germany.</title>
        <authorList>
            <person name="Borowiak M."/>
            <person name="Kreitlow A."/>
            <person name="Malorny B."/>
            <person name="Laemmler C."/>
            <person name="Prenger-Berninghoff E."/>
            <person name="Ploetz M."/>
            <person name="Abdulmawjood A."/>
        </authorList>
    </citation>
    <scope>NUCLEOTIDE SEQUENCE [LARGE SCALE GENOMIC DNA]</scope>
    <source>
        <strain evidence="1 2">DSM 25104</strain>
    </source>
</reference>
<name>A0ABY8FZ79_9ACTO</name>
<protein>
    <submittedName>
        <fullName evidence="1">Uncharacterized protein</fullName>
    </submittedName>
</protein>
<dbReference type="Proteomes" id="UP001215216">
    <property type="component" value="Chromosome"/>
</dbReference>
<accession>A0ABY8FZ79</accession>
<evidence type="ECO:0000313" key="1">
    <source>
        <dbReference type="EMBL" id="WFM83622.1"/>
    </source>
</evidence>
<dbReference type="RefSeq" id="WP_278013017.1">
    <property type="nucleotide sequence ID" value="NZ_CP121208.1"/>
</dbReference>
<dbReference type="EMBL" id="CP121208">
    <property type="protein sequence ID" value="WFM83622.1"/>
    <property type="molecule type" value="Genomic_DNA"/>
</dbReference>
<keyword evidence="2" id="KW-1185">Reference proteome</keyword>
<gene>
    <name evidence="1" type="ORF">P7079_01175</name>
</gene>
<proteinExistence type="predicted"/>
<sequence>MGKRVISLSRVDREKLERGELSTPEQAVHQWDHTVGGERARRQPAQDTQQFTPHEQDLLREIPPHFGKI</sequence>
<organism evidence="1 2">
    <name type="scientific">Arcanobacterium canis</name>
    <dbReference type="NCBI Taxonomy" id="999183"/>
    <lineage>
        <taxon>Bacteria</taxon>
        <taxon>Bacillati</taxon>
        <taxon>Actinomycetota</taxon>
        <taxon>Actinomycetes</taxon>
        <taxon>Actinomycetales</taxon>
        <taxon>Actinomycetaceae</taxon>
        <taxon>Arcanobacterium</taxon>
    </lineage>
</organism>
<evidence type="ECO:0000313" key="2">
    <source>
        <dbReference type="Proteomes" id="UP001215216"/>
    </source>
</evidence>